<reference evidence="2" key="1">
    <citation type="submission" date="2020-08" db="EMBL/GenBank/DDBJ databases">
        <title>Multicomponent nature underlies the extraordinary mechanical properties of spider dragline silk.</title>
        <authorList>
            <person name="Kono N."/>
            <person name="Nakamura H."/>
            <person name="Mori M."/>
            <person name="Yoshida Y."/>
            <person name="Ohtoshi R."/>
            <person name="Malay A.D."/>
            <person name="Moran D.A.P."/>
            <person name="Tomita M."/>
            <person name="Numata K."/>
            <person name="Arakawa K."/>
        </authorList>
    </citation>
    <scope>NUCLEOTIDE SEQUENCE</scope>
</reference>
<dbReference type="AlphaFoldDB" id="A0A8X6XVT6"/>
<proteinExistence type="predicted"/>
<evidence type="ECO:0000313" key="3">
    <source>
        <dbReference type="Proteomes" id="UP000886998"/>
    </source>
</evidence>
<dbReference type="Proteomes" id="UP000886998">
    <property type="component" value="Unassembled WGS sequence"/>
</dbReference>
<name>A0A8X6XVT6_9ARAC</name>
<feature type="region of interest" description="Disordered" evidence="1">
    <location>
        <begin position="1"/>
        <end position="73"/>
    </location>
</feature>
<evidence type="ECO:0000256" key="1">
    <source>
        <dbReference type="SAM" id="MobiDB-lite"/>
    </source>
</evidence>
<sequence length="73" mass="8190">MSSKLHPTLDTKDDHSGASRSRDEILEQKGEGRRERGLPGKGKGNNLISGPVGKKPQDVFNRWQHDRWPDDIG</sequence>
<evidence type="ECO:0000313" key="2">
    <source>
        <dbReference type="EMBL" id="GFY61163.1"/>
    </source>
</evidence>
<organism evidence="2 3">
    <name type="scientific">Trichonephila inaurata madagascariensis</name>
    <dbReference type="NCBI Taxonomy" id="2747483"/>
    <lineage>
        <taxon>Eukaryota</taxon>
        <taxon>Metazoa</taxon>
        <taxon>Ecdysozoa</taxon>
        <taxon>Arthropoda</taxon>
        <taxon>Chelicerata</taxon>
        <taxon>Arachnida</taxon>
        <taxon>Araneae</taxon>
        <taxon>Araneomorphae</taxon>
        <taxon>Entelegynae</taxon>
        <taxon>Araneoidea</taxon>
        <taxon>Nephilidae</taxon>
        <taxon>Trichonephila</taxon>
        <taxon>Trichonephila inaurata</taxon>
    </lineage>
</organism>
<gene>
    <name evidence="2" type="ORF">TNIN_448291</name>
</gene>
<feature type="compositionally biased region" description="Basic and acidic residues" evidence="1">
    <location>
        <begin position="7"/>
        <end position="38"/>
    </location>
</feature>
<comment type="caution">
    <text evidence="2">The sequence shown here is derived from an EMBL/GenBank/DDBJ whole genome shotgun (WGS) entry which is preliminary data.</text>
</comment>
<accession>A0A8X6XVT6</accession>
<protein>
    <submittedName>
        <fullName evidence="2">Uncharacterized protein</fullName>
    </submittedName>
</protein>
<keyword evidence="3" id="KW-1185">Reference proteome</keyword>
<dbReference type="EMBL" id="BMAV01013465">
    <property type="protein sequence ID" value="GFY61163.1"/>
    <property type="molecule type" value="Genomic_DNA"/>
</dbReference>
<feature type="compositionally biased region" description="Basic and acidic residues" evidence="1">
    <location>
        <begin position="63"/>
        <end position="73"/>
    </location>
</feature>